<evidence type="ECO:0000259" key="5">
    <source>
        <dbReference type="Pfam" id="PF02872"/>
    </source>
</evidence>
<keyword evidence="2 3" id="KW-0732">Signal</keyword>
<feature type="signal peptide" evidence="3">
    <location>
        <begin position="1"/>
        <end position="17"/>
    </location>
</feature>
<dbReference type="InterPro" id="IPR006146">
    <property type="entry name" value="5'-Nucleotdase_CS"/>
</dbReference>
<evidence type="ECO:0008006" key="8">
    <source>
        <dbReference type="Google" id="ProtNLM"/>
    </source>
</evidence>
<dbReference type="GO" id="GO:0046872">
    <property type="term" value="F:metal ion binding"/>
    <property type="evidence" value="ECO:0007669"/>
    <property type="project" value="InterPro"/>
</dbReference>
<dbReference type="Gene3D" id="3.60.21.10">
    <property type="match status" value="1"/>
</dbReference>
<name>A0A9P6B4P4_9AGAM</name>
<dbReference type="PRINTS" id="PR01607">
    <property type="entry name" value="APYRASEFAMLY"/>
</dbReference>
<dbReference type="Gene3D" id="3.90.780.10">
    <property type="entry name" value="5'-Nucleotidase, C-terminal domain"/>
    <property type="match status" value="1"/>
</dbReference>
<dbReference type="PROSITE" id="PS00786">
    <property type="entry name" value="5_NUCLEOTIDASE_2"/>
    <property type="match status" value="1"/>
</dbReference>
<sequence>MIRASVFLLSLALTALGELGTTTQVDRLLSSRLHSKSTRIARRFYDSVGLYNLTFVHVNDVHAHLDQYRTSGTDCDPSSSQCVGGYARIKSKVDEIRVSSPADTLVLSMGDEFQGTLFYSYYGGEKIAETVNALEFDAMTIGNHEFDGGDDHLAAYFDNITSTIPIVSANIQTKNKALASHIKPYHVFPEHSLAVIGLTTIHTKTTSSPSDETEFLDPVEVLQKTVDEIHAKENVDRIVAMTHIGYAEDVDLAARTRGVHLILGGHSHTLLGDFTEAEGPYPTIQKNLDGEEVFIVTAWRWGQVFGYINVAFEAGSGGRVLAYEGGPIPMDSATPQDREFQAKVDAWRVPFDSYAKEVVGWTEGVLDQTLCQKGECVCTLGNLITDAILDYRLGTGGRVDGAVMNAGGIRASIPAGNVTRGEIITSFPFSNAVIDLNFTAKELWDMFEGIVSWRNSADKEVTSFVQVSRGIAFSYAPSLPIGRRLRTLSISGKPVDPHSEGETYVISTIDFIASGGDGFLNPPKKPATAPLNTLDAVLMDYISAHTPYTPFTEGRISKVFSRSAVAAGDEQMYVETCYGRRCRDLRE</sequence>
<dbReference type="InterPro" id="IPR006179">
    <property type="entry name" value="5_nucleotidase/apyrase"/>
</dbReference>
<dbReference type="PANTHER" id="PTHR11575">
    <property type="entry name" value="5'-NUCLEOTIDASE-RELATED"/>
    <property type="match status" value="1"/>
</dbReference>
<evidence type="ECO:0000256" key="1">
    <source>
        <dbReference type="ARBA" id="ARBA00006654"/>
    </source>
</evidence>
<keyword evidence="3" id="KW-0547">Nucleotide-binding</keyword>
<dbReference type="Pfam" id="PF02872">
    <property type="entry name" value="5_nucleotid_C"/>
    <property type="match status" value="1"/>
</dbReference>
<evidence type="ECO:0000313" key="6">
    <source>
        <dbReference type="EMBL" id="KAF9517439.1"/>
    </source>
</evidence>
<dbReference type="AlphaFoldDB" id="A0A9P6B4P4"/>
<organism evidence="6 7">
    <name type="scientific">Hydnum rufescens UP504</name>
    <dbReference type="NCBI Taxonomy" id="1448309"/>
    <lineage>
        <taxon>Eukaryota</taxon>
        <taxon>Fungi</taxon>
        <taxon>Dikarya</taxon>
        <taxon>Basidiomycota</taxon>
        <taxon>Agaricomycotina</taxon>
        <taxon>Agaricomycetes</taxon>
        <taxon>Cantharellales</taxon>
        <taxon>Hydnaceae</taxon>
        <taxon>Hydnum</taxon>
    </lineage>
</organism>
<feature type="domain" description="Calcineurin-like phosphoesterase" evidence="4">
    <location>
        <begin position="54"/>
        <end position="269"/>
    </location>
</feature>
<evidence type="ECO:0000256" key="3">
    <source>
        <dbReference type="RuleBase" id="RU362119"/>
    </source>
</evidence>
<comment type="similarity">
    <text evidence="1 3">Belongs to the 5'-nucleotidase family.</text>
</comment>
<evidence type="ECO:0000259" key="4">
    <source>
        <dbReference type="Pfam" id="PF00149"/>
    </source>
</evidence>
<dbReference type="PANTHER" id="PTHR11575:SF24">
    <property type="entry name" value="5'-NUCLEOTIDASE"/>
    <property type="match status" value="1"/>
</dbReference>
<gene>
    <name evidence="6" type="ORF">BS47DRAFT_1291040</name>
</gene>
<dbReference type="SUPFAM" id="SSF55816">
    <property type="entry name" value="5'-nucleotidase (syn. UDP-sugar hydrolase), C-terminal domain"/>
    <property type="match status" value="1"/>
</dbReference>
<dbReference type="EMBL" id="MU128932">
    <property type="protein sequence ID" value="KAF9517439.1"/>
    <property type="molecule type" value="Genomic_DNA"/>
</dbReference>
<dbReference type="InterPro" id="IPR008334">
    <property type="entry name" value="5'-Nucleotdase_C"/>
</dbReference>
<dbReference type="GO" id="GO:0000166">
    <property type="term" value="F:nucleotide binding"/>
    <property type="evidence" value="ECO:0007669"/>
    <property type="project" value="UniProtKB-KW"/>
</dbReference>
<dbReference type="OrthoDB" id="7722975at2759"/>
<dbReference type="Proteomes" id="UP000886523">
    <property type="component" value="Unassembled WGS sequence"/>
</dbReference>
<keyword evidence="3" id="KW-0378">Hydrolase</keyword>
<feature type="domain" description="5'-Nucleotidase C-terminal" evidence="5">
    <location>
        <begin position="362"/>
        <end position="519"/>
    </location>
</feature>
<evidence type="ECO:0000313" key="7">
    <source>
        <dbReference type="Proteomes" id="UP000886523"/>
    </source>
</evidence>
<dbReference type="GO" id="GO:0016788">
    <property type="term" value="F:hydrolase activity, acting on ester bonds"/>
    <property type="evidence" value="ECO:0007669"/>
    <property type="project" value="InterPro"/>
</dbReference>
<keyword evidence="7" id="KW-1185">Reference proteome</keyword>
<proteinExistence type="inferred from homology"/>
<dbReference type="Pfam" id="PF00149">
    <property type="entry name" value="Metallophos"/>
    <property type="match status" value="1"/>
</dbReference>
<dbReference type="SUPFAM" id="SSF56300">
    <property type="entry name" value="Metallo-dependent phosphatases"/>
    <property type="match status" value="1"/>
</dbReference>
<dbReference type="InterPro" id="IPR029052">
    <property type="entry name" value="Metallo-depent_PP-like"/>
</dbReference>
<feature type="chain" id="PRO_5040542803" description="5'-nucleotidase" evidence="3">
    <location>
        <begin position="18"/>
        <end position="587"/>
    </location>
</feature>
<dbReference type="InterPro" id="IPR036907">
    <property type="entry name" value="5'-Nucleotdase_C_sf"/>
</dbReference>
<protein>
    <recommendedName>
        <fullName evidence="8">5'-nucleotidase</fullName>
    </recommendedName>
</protein>
<dbReference type="InterPro" id="IPR004843">
    <property type="entry name" value="Calcineurin-like_PHP"/>
</dbReference>
<reference evidence="6" key="1">
    <citation type="journal article" date="2020" name="Nat. Commun.">
        <title>Large-scale genome sequencing of mycorrhizal fungi provides insights into the early evolution of symbiotic traits.</title>
        <authorList>
            <person name="Miyauchi S."/>
            <person name="Kiss E."/>
            <person name="Kuo A."/>
            <person name="Drula E."/>
            <person name="Kohler A."/>
            <person name="Sanchez-Garcia M."/>
            <person name="Morin E."/>
            <person name="Andreopoulos B."/>
            <person name="Barry K.W."/>
            <person name="Bonito G."/>
            <person name="Buee M."/>
            <person name="Carver A."/>
            <person name="Chen C."/>
            <person name="Cichocki N."/>
            <person name="Clum A."/>
            <person name="Culley D."/>
            <person name="Crous P.W."/>
            <person name="Fauchery L."/>
            <person name="Girlanda M."/>
            <person name="Hayes R.D."/>
            <person name="Keri Z."/>
            <person name="LaButti K."/>
            <person name="Lipzen A."/>
            <person name="Lombard V."/>
            <person name="Magnuson J."/>
            <person name="Maillard F."/>
            <person name="Murat C."/>
            <person name="Nolan M."/>
            <person name="Ohm R.A."/>
            <person name="Pangilinan J."/>
            <person name="Pereira M.F."/>
            <person name="Perotto S."/>
            <person name="Peter M."/>
            <person name="Pfister S."/>
            <person name="Riley R."/>
            <person name="Sitrit Y."/>
            <person name="Stielow J.B."/>
            <person name="Szollosi G."/>
            <person name="Zifcakova L."/>
            <person name="Stursova M."/>
            <person name="Spatafora J.W."/>
            <person name="Tedersoo L."/>
            <person name="Vaario L.M."/>
            <person name="Yamada A."/>
            <person name="Yan M."/>
            <person name="Wang P."/>
            <person name="Xu J."/>
            <person name="Bruns T."/>
            <person name="Baldrian P."/>
            <person name="Vilgalys R."/>
            <person name="Dunand C."/>
            <person name="Henrissat B."/>
            <person name="Grigoriev I.V."/>
            <person name="Hibbett D."/>
            <person name="Nagy L.G."/>
            <person name="Martin F.M."/>
        </authorList>
    </citation>
    <scope>NUCLEOTIDE SEQUENCE</scope>
    <source>
        <strain evidence="6">UP504</strain>
    </source>
</reference>
<dbReference type="GO" id="GO:0009166">
    <property type="term" value="P:nucleotide catabolic process"/>
    <property type="evidence" value="ECO:0007669"/>
    <property type="project" value="InterPro"/>
</dbReference>
<accession>A0A9P6B4P4</accession>
<comment type="caution">
    <text evidence="6">The sequence shown here is derived from an EMBL/GenBank/DDBJ whole genome shotgun (WGS) entry which is preliminary data.</text>
</comment>
<evidence type="ECO:0000256" key="2">
    <source>
        <dbReference type="ARBA" id="ARBA00022729"/>
    </source>
</evidence>